<evidence type="ECO:0000256" key="2">
    <source>
        <dbReference type="SAM" id="Phobius"/>
    </source>
</evidence>
<reference evidence="4" key="1">
    <citation type="journal article" date="2019" name="Int. J. Syst. Evol. Microbiol.">
        <title>The Global Catalogue of Microorganisms (GCM) 10K type strain sequencing project: providing services to taxonomists for standard genome sequencing and annotation.</title>
        <authorList>
            <consortium name="The Broad Institute Genomics Platform"/>
            <consortium name="The Broad Institute Genome Sequencing Center for Infectious Disease"/>
            <person name="Wu L."/>
            <person name="Ma J."/>
        </authorList>
    </citation>
    <scope>NUCLEOTIDE SEQUENCE [LARGE SCALE GENOMIC DNA]</scope>
    <source>
        <strain evidence="4">CGMCC 4.6997</strain>
    </source>
</reference>
<evidence type="ECO:0000313" key="4">
    <source>
        <dbReference type="Proteomes" id="UP001596039"/>
    </source>
</evidence>
<proteinExistence type="predicted"/>
<organism evidence="3 4">
    <name type="scientific">Lysinimonas soli</name>
    <dbReference type="NCBI Taxonomy" id="1074233"/>
    <lineage>
        <taxon>Bacteria</taxon>
        <taxon>Bacillati</taxon>
        <taxon>Actinomycetota</taxon>
        <taxon>Actinomycetes</taxon>
        <taxon>Micrococcales</taxon>
        <taxon>Microbacteriaceae</taxon>
        <taxon>Lysinimonas</taxon>
    </lineage>
</organism>
<feature type="compositionally biased region" description="Basic and acidic residues" evidence="1">
    <location>
        <begin position="29"/>
        <end position="40"/>
    </location>
</feature>
<comment type="caution">
    <text evidence="3">The sequence shown here is derived from an EMBL/GenBank/DDBJ whole genome shotgun (WGS) entry which is preliminary data.</text>
</comment>
<evidence type="ECO:0000313" key="3">
    <source>
        <dbReference type="EMBL" id="MFC5502442.1"/>
    </source>
</evidence>
<dbReference type="Proteomes" id="UP001596039">
    <property type="component" value="Unassembled WGS sequence"/>
</dbReference>
<evidence type="ECO:0000256" key="1">
    <source>
        <dbReference type="SAM" id="MobiDB-lite"/>
    </source>
</evidence>
<sequence>MSDSLGDQSFDPRFDPRFQRGYAGGESDAAARRRPKDEVRSSGPSPASPPHHISDPEAQTRPVEPDQPPAPREFADEPSDDVAEPQGEVVGNRARTVLLVASLSMLAAAGVMVWSLAQRLAGDGGSFDGAQQAIAIAQYAVPPALIIAGFCGLILWMVVGVVRAAQAGRR</sequence>
<dbReference type="EMBL" id="JBHSMG010000002">
    <property type="protein sequence ID" value="MFC5502442.1"/>
    <property type="molecule type" value="Genomic_DNA"/>
</dbReference>
<keyword evidence="2" id="KW-0812">Transmembrane</keyword>
<gene>
    <name evidence="3" type="ORF">ACFPJ4_09340</name>
</gene>
<accession>A0ABW0NT93</accession>
<feature type="transmembrane region" description="Helical" evidence="2">
    <location>
        <begin position="136"/>
        <end position="162"/>
    </location>
</feature>
<dbReference type="RefSeq" id="WP_386740136.1">
    <property type="nucleotide sequence ID" value="NZ_JBHSMG010000002.1"/>
</dbReference>
<keyword evidence="4" id="KW-1185">Reference proteome</keyword>
<feature type="transmembrane region" description="Helical" evidence="2">
    <location>
        <begin position="96"/>
        <end position="116"/>
    </location>
</feature>
<name>A0ABW0NT93_9MICO</name>
<keyword evidence="2" id="KW-1133">Transmembrane helix</keyword>
<feature type="region of interest" description="Disordered" evidence="1">
    <location>
        <begin position="1"/>
        <end position="88"/>
    </location>
</feature>
<protein>
    <submittedName>
        <fullName evidence="3">Uncharacterized protein</fullName>
    </submittedName>
</protein>
<keyword evidence="2" id="KW-0472">Membrane</keyword>